<reference evidence="4" key="1">
    <citation type="submission" date="2020-07" db="EMBL/GenBank/DDBJ databases">
        <title>Description of Mycobacterium gordonae subsp. intergordonae subsp.nov. and Mycobacterium gordonae subsp. gordonae subsp. nov.</title>
        <authorList>
            <person name="Yu X."/>
        </authorList>
    </citation>
    <scope>NUCLEOTIDE SEQUENCE [LARGE SCALE GENOMIC DNA]</scope>
    <source>
        <strain evidence="4">24</strain>
    </source>
</reference>
<dbReference type="RefSeq" id="WP_180915183.1">
    <property type="nucleotide sequence ID" value="NZ_CP059165.1"/>
</dbReference>
<dbReference type="KEGG" id="mgor:H0P51_23235"/>
<dbReference type="AlphaFoldDB" id="A0A7D6E730"/>
<evidence type="ECO:0000256" key="1">
    <source>
        <dbReference type="ARBA" id="ARBA00006484"/>
    </source>
</evidence>
<dbReference type="PANTHER" id="PTHR24321">
    <property type="entry name" value="DEHYDROGENASES, SHORT CHAIN"/>
    <property type="match status" value="1"/>
</dbReference>
<keyword evidence="4" id="KW-1185">Reference proteome</keyword>
<dbReference type="InterPro" id="IPR036291">
    <property type="entry name" value="NAD(P)-bd_dom_sf"/>
</dbReference>
<evidence type="ECO:0000256" key="2">
    <source>
        <dbReference type="ARBA" id="ARBA00023002"/>
    </source>
</evidence>
<name>A0A7D6E730_9MYCO</name>
<dbReference type="Pfam" id="PF13561">
    <property type="entry name" value="adh_short_C2"/>
    <property type="match status" value="1"/>
</dbReference>
<proteinExistence type="inferred from homology"/>
<keyword evidence="2" id="KW-0560">Oxidoreductase</keyword>
<gene>
    <name evidence="3" type="ORF">H0P51_23235</name>
</gene>
<reference evidence="4" key="3">
    <citation type="submission" date="2023-07" db="EMBL/GenBank/DDBJ databases">
        <title>Description of Mycobacterium gordonae subsp. intergordonae subsp.nov. and Mycobacterium gordonae subsp. gordonae subsp. nov.</title>
        <authorList>
            <person name="Huang H."/>
        </authorList>
    </citation>
    <scope>NUCLEOTIDE SEQUENCE [LARGE SCALE GENOMIC DNA]</scope>
    <source>
        <strain evidence="4">24</strain>
    </source>
</reference>
<dbReference type="Gene3D" id="3.40.50.720">
    <property type="entry name" value="NAD(P)-binding Rossmann-like Domain"/>
    <property type="match status" value="1"/>
</dbReference>
<dbReference type="PRINTS" id="PR00080">
    <property type="entry name" value="SDRFAMILY"/>
</dbReference>
<dbReference type="PRINTS" id="PR00081">
    <property type="entry name" value="GDHRDH"/>
</dbReference>
<dbReference type="CDD" id="cd05233">
    <property type="entry name" value="SDR_c"/>
    <property type="match status" value="1"/>
</dbReference>
<evidence type="ECO:0000313" key="3">
    <source>
        <dbReference type="EMBL" id="QLL06605.1"/>
    </source>
</evidence>
<evidence type="ECO:0000313" key="4">
    <source>
        <dbReference type="Proteomes" id="UP000510682"/>
    </source>
</evidence>
<sequence length="268" mass="27851">MTQTPELDGKVAIVSGACGGIGLETSRVLARAGAHVVLADLPDTDLAGAAAAIGARAVHHPVDLADEASVRTLIDFTVDRFGHLDIVDNNAAHTDPTDTLVAEMTVDAWDAIFAVNARGTMLMCKHAIPHLVSAGGGAIVNISSQTAHAASDMSTAYACTKASVETLTRYVATQYGRYGVRCNAIAPGLVRTPRLKVGLPAPVVEMFAAHHLAGRIGEPRDIAELVCFLASDRAAFITGQVIAADSGLLAHLPTLVEVRASELQSQSS</sequence>
<dbReference type="Proteomes" id="UP000510682">
    <property type="component" value="Chromosome"/>
</dbReference>
<comment type="similarity">
    <text evidence="1">Belongs to the short-chain dehydrogenases/reductases (SDR) family.</text>
</comment>
<dbReference type="GO" id="GO:0016491">
    <property type="term" value="F:oxidoreductase activity"/>
    <property type="evidence" value="ECO:0007669"/>
    <property type="project" value="UniProtKB-KW"/>
</dbReference>
<dbReference type="PANTHER" id="PTHR24321:SF14">
    <property type="entry name" value="SHORT-CHAIN TYPE DEHYDROGENASE_REDUCTASE BLR2146-RELATED"/>
    <property type="match status" value="1"/>
</dbReference>
<dbReference type="InterPro" id="IPR002347">
    <property type="entry name" value="SDR_fam"/>
</dbReference>
<dbReference type="EMBL" id="CP059165">
    <property type="protein sequence ID" value="QLL06605.1"/>
    <property type="molecule type" value="Genomic_DNA"/>
</dbReference>
<dbReference type="FunFam" id="3.40.50.720:FF:000084">
    <property type="entry name" value="Short-chain dehydrogenase reductase"/>
    <property type="match status" value="1"/>
</dbReference>
<protein>
    <submittedName>
        <fullName evidence="3">SDR family oxidoreductase</fullName>
    </submittedName>
</protein>
<organism evidence="3 4">
    <name type="scientific">Mycobacterium vicinigordonae</name>
    <dbReference type="NCBI Taxonomy" id="1719132"/>
    <lineage>
        <taxon>Bacteria</taxon>
        <taxon>Bacillati</taxon>
        <taxon>Actinomycetota</taxon>
        <taxon>Actinomycetes</taxon>
        <taxon>Mycobacteriales</taxon>
        <taxon>Mycobacteriaceae</taxon>
        <taxon>Mycobacterium</taxon>
    </lineage>
</organism>
<reference evidence="3 4" key="2">
    <citation type="submission" date="2020-07" db="EMBL/GenBank/DDBJ databases">
        <authorList>
            <person name="Yu X."/>
        </authorList>
    </citation>
    <scope>NUCLEOTIDE SEQUENCE [LARGE SCALE GENOMIC DNA]</scope>
    <source>
        <strain evidence="4">24</strain>
    </source>
</reference>
<dbReference type="SUPFAM" id="SSF51735">
    <property type="entry name" value="NAD(P)-binding Rossmann-fold domains"/>
    <property type="match status" value="1"/>
</dbReference>
<accession>A0A7D6E730</accession>